<evidence type="ECO:0000313" key="4">
    <source>
        <dbReference type="Proteomes" id="UP000035682"/>
    </source>
</evidence>
<proteinExistence type="predicted"/>
<protein>
    <submittedName>
        <fullName evidence="5">Caenorhabditis elegans ly-6-related family-containing protein</fullName>
    </submittedName>
</protein>
<dbReference type="WBParaSite" id="SRAE_1000060000.1">
    <property type="protein sequence ID" value="SRAE_1000060000.1"/>
    <property type="gene ID" value="WBGene00257197"/>
</dbReference>
<feature type="transmembrane region" description="Helical" evidence="1">
    <location>
        <begin position="164"/>
        <end position="182"/>
    </location>
</feature>
<dbReference type="GeneID" id="36374692"/>
<feature type="signal peptide" evidence="2">
    <location>
        <begin position="1"/>
        <end position="20"/>
    </location>
</feature>
<accession>A0A090L2K2</accession>
<feature type="chain" id="PRO_5015030354" evidence="2">
    <location>
        <begin position="21"/>
        <end position="183"/>
    </location>
</feature>
<reference evidence="4" key="2">
    <citation type="submission" date="2014-09" db="EMBL/GenBank/DDBJ databases">
        <authorList>
            <person name="Martin A.A."/>
        </authorList>
    </citation>
    <scope>NUCLEOTIDE SEQUENCE</scope>
    <source>
        <strain evidence="4">ED321</strain>
    </source>
</reference>
<dbReference type="Proteomes" id="UP000035682">
    <property type="component" value="Unplaced"/>
</dbReference>
<dbReference type="WormBase" id="SRAE_1000060000">
    <property type="protein sequence ID" value="SRP02551"/>
    <property type="gene ID" value="WBGene00257197"/>
</dbReference>
<dbReference type="RefSeq" id="XP_024501529.1">
    <property type="nucleotide sequence ID" value="XM_024647453.1"/>
</dbReference>
<reference evidence="5" key="3">
    <citation type="submission" date="2020-12" db="UniProtKB">
        <authorList>
            <consortium name="WormBaseParasite"/>
        </authorList>
    </citation>
    <scope>IDENTIFICATION</scope>
</reference>
<dbReference type="EMBL" id="LN609528">
    <property type="protein sequence ID" value="CEF62327.1"/>
    <property type="molecule type" value="Genomic_DNA"/>
</dbReference>
<keyword evidence="1" id="KW-0472">Membrane</keyword>
<reference evidence="3" key="1">
    <citation type="submission" date="2014-09" db="EMBL/GenBank/DDBJ databases">
        <authorList>
            <person name="Aslett A.Martin."/>
        </authorList>
    </citation>
    <scope>NUCLEOTIDE SEQUENCE</scope>
    <source>
        <strain evidence="3">ED321 Heterogonic</strain>
    </source>
</reference>
<evidence type="ECO:0000313" key="6">
    <source>
        <dbReference type="WormBase" id="SRAE_1000060000"/>
    </source>
</evidence>
<keyword evidence="2" id="KW-0732">Signal</keyword>
<keyword evidence="1" id="KW-1133">Transmembrane helix</keyword>
<dbReference type="CTD" id="36374692"/>
<evidence type="ECO:0000256" key="2">
    <source>
        <dbReference type="SAM" id="SignalP"/>
    </source>
</evidence>
<gene>
    <name evidence="3 5 6" type="ORF">SRAE_1000060000</name>
</gene>
<evidence type="ECO:0000313" key="3">
    <source>
        <dbReference type="EMBL" id="CEF62327.1"/>
    </source>
</evidence>
<evidence type="ECO:0000256" key="1">
    <source>
        <dbReference type="SAM" id="Phobius"/>
    </source>
</evidence>
<keyword evidence="1" id="KW-0812">Transmembrane</keyword>
<sequence>MHLSFCKLLFIYLLFYLNEILKCHRYVRDATYRLRYLKRELLINEFNNLSQNPSEKINGNNLYCNYYVKNWPNLINDVPRYTIPCPEVNDKCVTITGTNDGETSLWEGCFSTSKILFNYLNTSCNENNCIKVNDKIQNRNGISCCCASKMCNHDSFKSSGNVSLMNLLVYFVFCNFVFIIFLI</sequence>
<evidence type="ECO:0000313" key="5">
    <source>
        <dbReference type="WBParaSite" id="SRAE_1000060000.1"/>
    </source>
</evidence>
<organism evidence="3">
    <name type="scientific">Strongyloides ratti</name>
    <name type="common">Parasitic roundworm</name>
    <dbReference type="NCBI Taxonomy" id="34506"/>
    <lineage>
        <taxon>Eukaryota</taxon>
        <taxon>Metazoa</taxon>
        <taxon>Ecdysozoa</taxon>
        <taxon>Nematoda</taxon>
        <taxon>Chromadorea</taxon>
        <taxon>Rhabditida</taxon>
        <taxon>Tylenchina</taxon>
        <taxon>Panagrolaimomorpha</taxon>
        <taxon>Strongyloidoidea</taxon>
        <taxon>Strongyloididae</taxon>
        <taxon>Strongyloides</taxon>
    </lineage>
</organism>
<keyword evidence="4" id="KW-1185">Reference proteome</keyword>
<name>A0A090L2K2_STRRB</name>
<dbReference type="AlphaFoldDB" id="A0A090L2K2"/>